<name>A0A261QZ95_9BORD</name>
<gene>
    <name evidence="1" type="ORF">CAL19_13555</name>
</gene>
<evidence type="ECO:0000313" key="1">
    <source>
        <dbReference type="EMBL" id="OZI18089.1"/>
    </source>
</evidence>
<evidence type="ECO:0000313" key="2">
    <source>
        <dbReference type="Proteomes" id="UP000216947"/>
    </source>
</evidence>
<comment type="caution">
    <text evidence="1">The sequence shown here is derived from an EMBL/GenBank/DDBJ whole genome shotgun (WGS) entry which is preliminary data.</text>
</comment>
<sequence length="96" mass="10745">MPPVLDTLESSLAAAQRLAEARQAVEHGERGLQQLRQSRAAFIQSLRATGLSYAQACIKFDNCLQEQLRLQQAAIDRLQYAERRYGQLPSHPLADP</sequence>
<dbReference type="Proteomes" id="UP000216947">
    <property type="component" value="Unassembled WGS sequence"/>
</dbReference>
<accession>A0A261QZ95</accession>
<dbReference type="RefSeq" id="WP_094797054.1">
    <property type="nucleotide sequence ID" value="NZ_NEVK01000006.1"/>
</dbReference>
<reference evidence="2" key="1">
    <citation type="submission" date="2017-05" db="EMBL/GenBank/DDBJ databases">
        <title>Complete and WGS of Bordetella genogroups.</title>
        <authorList>
            <person name="Spilker T."/>
            <person name="Lipuma J."/>
        </authorList>
    </citation>
    <scope>NUCLEOTIDE SEQUENCE [LARGE SCALE GENOMIC DNA]</scope>
    <source>
        <strain evidence="2">AU18089</strain>
    </source>
</reference>
<dbReference type="AlphaFoldDB" id="A0A261QZ95"/>
<protein>
    <submittedName>
        <fullName evidence="1">Uncharacterized protein</fullName>
    </submittedName>
</protein>
<keyword evidence="2" id="KW-1185">Reference proteome</keyword>
<organism evidence="1 2">
    <name type="scientific">Bordetella genomosp. 7</name>
    <dbReference type="NCBI Taxonomy" id="1416805"/>
    <lineage>
        <taxon>Bacteria</taxon>
        <taxon>Pseudomonadati</taxon>
        <taxon>Pseudomonadota</taxon>
        <taxon>Betaproteobacteria</taxon>
        <taxon>Burkholderiales</taxon>
        <taxon>Alcaligenaceae</taxon>
        <taxon>Bordetella</taxon>
    </lineage>
</organism>
<proteinExistence type="predicted"/>
<dbReference type="EMBL" id="NEVK01000006">
    <property type="protein sequence ID" value="OZI18089.1"/>
    <property type="molecule type" value="Genomic_DNA"/>
</dbReference>